<keyword evidence="2" id="KW-1185">Reference proteome</keyword>
<accession>A0ABN3Q9N1</accession>
<organism evidence="1 2">
    <name type="scientific">Streptomyces vastus</name>
    <dbReference type="NCBI Taxonomy" id="285451"/>
    <lineage>
        <taxon>Bacteria</taxon>
        <taxon>Bacillati</taxon>
        <taxon>Actinomycetota</taxon>
        <taxon>Actinomycetes</taxon>
        <taxon>Kitasatosporales</taxon>
        <taxon>Streptomycetaceae</taxon>
        <taxon>Streptomyces</taxon>
    </lineage>
</organism>
<proteinExistence type="predicted"/>
<dbReference type="Proteomes" id="UP001500151">
    <property type="component" value="Unassembled WGS sequence"/>
</dbReference>
<dbReference type="EMBL" id="BAAASJ010000003">
    <property type="protein sequence ID" value="GAA2620278.1"/>
    <property type="molecule type" value="Genomic_DNA"/>
</dbReference>
<gene>
    <name evidence="1" type="ORF">GCM10010307_03410</name>
</gene>
<evidence type="ECO:0000313" key="1">
    <source>
        <dbReference type="EMBL" id="GAA2620278.1"/>
    </source>
</evidence>
<name>A0ABN3Q9N1_9ACTN</name>
<evidence type="ECO:0000313" key="2">
    <source>
        <dbReference type="Proteomes" id="UP001500151"/>
    </source>
</evidence>
<protein>
    <submittedName>
        <fullName evidence="1">Uncharacterized protein</fullName>
    </submittedName>
</protein>
<dbReference type="RefSeq" id="WP_344386955.1">
    <property type="nucleotide sequence ID" value="NZ_BAAASJ010000003.1"/>
</dbReference>
<reference evidence="1 2" key="1">
    <citation type="journal article" date="2019" name="Int. J. Syst. Evol. Microbiol.">
        <title>The Global Catalogue of Microorganisms (GCM) 10K type strain sequencing project: providing services to taxonomists for standard genome sequencing and annotation.</title>
        <authorList>
            <consortium name="The Broad Institute Genomics Platform"/>
            <consortium name="The Broad Institute Genome Sequencing Center for Infectious Disease"/>
            <person name="Wu L."/>
            <person name="Ma J."/>
        </authorList>
    </citation>
    <scope>NUCLEOTIDE SEQUENCE [LARGE SCALE GENOMIC DNA]</scope>
    <source>
        <strain evidence="1 2">JCM 4524</strain>
    </source>
</reference>
<comment type="caution">
    <text evidence="1">The sequence shown here is derived from an EMBL/GenBank/DDBJ whole genome shotgun (WGS) entry which is preliminary data.</text>
</comment>
<sequence length="140" mass="14901">MNEHGFDLPPKAQPDVIARRNALADEACQALAQAGIPVYRVGLGGESESRPGAEVHVDHLAIGGVLVEWNTEAELATAAVNLLEGGVEPSDLPHAIRHYETVHTCMREALLGILASAGFDVEETNKHTYGSAVHVKGFMP</sequence>